<dbReference type="Proteomes" id="UP000623129">
    <property type="component" value="Unassembled WGS sequence"/>
</dbReference>
<evidence type="ECO:0008006" key="4">
    <source>
        <dbReference type="Google" id="ProtNLM"/>
    </source>
</evidence>
<organism evidence="2 3">
    <name type="scientific">Carex littledalei</name>
    <dbReference type="NCBI Taxonomy" id="544730"/>
    <lineage>
        <taxon>Eukaryota</taxon>
        <taxon>Viridiplantae</taxon>
        <taxon>Streptophyta</taxon>
        <taxon>Embryophyta</taxon>
        <taxon>Tracheophyta</taxon>
        <taxon>Spermatophyta</taxon>
        <taxon>Magnoliopsida</taxon>
        <taxon>Liliopsida</taxon>
        <taxon>Poales</taxon>
        <taxon>Cyperaceae</taxon>
        <taxon>Cyperoideae</taxon>
        <taxon>Cariceae</taxon>
        <taxon>Carex</taxon>
        <taxon>Carex subgen. Euthyceras</taxon>
    </lineage>
</organism>
<proteinExistence type="predicted"/>
<keyword evidence="1" id="KW-0732">Signal</keyword>
<accession>A0A833QR46</accession>
<feature type="signal peptide" evidence="1">
    <location>
        <begin position="1"/>
        <end position="24"/>
    </location>
</feature>
<evidence type="ECO:0000313" key="2">
    <source>
        <dbReference type="EMBL" id="KAF3331030.1"/>
    </source>
</evidence>
<protein>
    <recommendedName>
        <fullName evidence="4">Secreted protein</fullName>
    </recommendedName>
</protein>
<sequence length="66" mass="7715">MLQILFAVAFSAAPLTLYVPPVRSLNLFVQSIEVFVRESEPVSRRTFFRLRLGLQRIFSRLSRAFR</sequence>
<dbReference type="PANTHER" id="PTHR36616:SF4">
    <property type="entry name" value="OS03G0174800 PROTEIN"/>
    <property type="match status" value="1"/>
</dbReference>
<evidence type="ECO:0000256" key="1">
    <source>
        <dbReference type="SAM" id="SignalP"/>
    </source>
</evidence>
<evidence type="ECO:0000313" key="3">
    <source>
        <dbReference type="Proteomes" id="UP000623129"/>
    </source>
</evidence>
<dbReference type="OrthoDB" id="1893998at2759"/>
<comment type="caution">
    <text evidence="2">The sequence shown here is derived from an EMBL/GenBank/DDBJ whole genome shotgun (WGS) entry which is preliminary data.</text>
</comment>
<name>A0A833QR46_9POAL</name>
<dbReference type="AlphaFoldDB" id="A0A833QR46"/>
<keyword evidence="3" id="KW-1185">Reference proteome</keyword>
<dbReference type="EMBL" id="SWLB01000013">
    <property type="protein sequence ID" value="KAF3331030.1"/>
    <property type="molecule type" value="Genomic_DNA"/>
</dbReference>
<gene>
    <name evidence="2" type="ORF">FCM35_KLT04384</name>
</gene>
<reference evidence="2" key="1">
    <citation type="submission" date="2020-01" db="EMBL/GenBank/DDBJ databases">
        <title>Genome sequence of Kobresia littledalei, the first chromosome-level genome in the family Cyperaceae.</title>
        <authorList>
            <person name="Qu G."/>
        </authorList>
    </citation>
    <scope>NUCLEOTIDE SEQUENCE</scope>
    <source>
        <strain evidence="2">C.B.Clarke</strain>
        <tissue evidence="2">Leaf</tissue>
    </source>
</reference>
<feature type="chain" id="PRO_5032746326" description="Secreted protein" evidence="1">
    <location>
        <begin position="25"/>
        <end position="66"/>
    </location>
</feature>
<dbReference type="PANTHER" id="PTHR36616">
    <property type="entry name" value="BNAC07G32700D PROTEIN"/>
    <property type="match status" value="1"/>
</dbReference>